<accession>A0A7Z7LFH9</accession>
<dbReference type="PANTHER" id="PTHR43095">
    <property type="entry name" value="SUGAR KINASE"/>
    <property type="match status" value="1"/>
</dbReference>
<dbReference type="GO" id="GO:0016301">
    <property type="term" value="F:kinase activity"/>
    <property type="evidence" value="ECO:0007669"/>
    <property type="project" value="UniProtKB-KW"/>
</dbReference>
<protein>
    <submittedName>
        <fullName evidence="5">Carbohydrate kinase, FGGY-like protein</fullName>
    </submittedName>
</protein>
<dbReference type="Proteomes" id="UP000250796">
    <property type="component" value="Chromosome MESINF"/>
</dbReference>
<evidence type="ECO:0000256" key="2">
    <source>
        <dbReference type="ARBA" id="ARBA00022679"/>
    </source>
</evidence>
<dbReference type="AlphaFoldDB" id="A0A7Z7LFH9"/>
<dbReference type="Pfam" id="PF02782">
    <property type="entry name" value="FGGY_C"/>
    <property type="match status" value="1"/>
</dbReference>
<dbReference type="EMBL" id="LS974202">
    <property type="protein sequence ID" value="SSC13001.1"/>
    <property type="molecule type" value="Genomic_DNA"/>
</dbReference>
<keyword evidence="2" id="KW-0808">Transferase</keyword>
<evidence type="ECO:0000259" key="4">
    <source>
        <dbReference type="Pfam" id="PF02782"/>
    </source>
</evidence>
<gene>
    <name evidence="5" type="ORF">MESINF_1557</name>
</gene>
<feature type="domain" description="Carbohydrate kinase FGGY C-terminal" evidence="4">
    <location>
        <begin position="2"/>
        <end position="63"/>
    </location>
</feature>
<dbReference type="SUPFAM" id="SSF53067">
    <property type="entry name" value="Actin-like ATPase domain"/>
    <property type="match status" value="1"/>
</dbReference>
<reference evidence="5 6" key="1">
    <citation type="submission" date="2017-01" db="EMBL/GenBank/DDBJ databases">
        <authorList>
            <person name="Erauso G."/>
        </authorList>
    </citation>
    <scope>NUCLEOTIDE SEQUENCE [LARGE SCALE GENOMIC DNA]</scope>
    <source>
        <strain evidence="5">MESINF1</strain>
    </source>
</reference>
<dbReference type="GO" id="GO:0005975">
    <property type="term" value="P:carbohydrate metabolic process"/>
    <property type="evidence" value="ECO:0007669"/>
    <property type="project" value="InterPro"/>
</dbReference>
<keyword evidence="3 5" id="KW-0418">Kinase</keyword>
<dbReference type="InterPro" id="IPR050406">
    <property type="entry name" value="FGGY_Carb_Kinase"/>
</dbReference>
<dbReference type="RefSeq" id="WP_169699204.1">
    <property type="nucleotide sequence ID" value="NZ_LS974202.1"/>
</dbReference>
<dbReference type="Gene3D" id="3.30.420.40">
    <property type="match status" value="1"/>
</dbReference>
<name>A0A7Z7LFH9_9BACT</name>
<keyword evidence="6" id="KW-1185">Reference proteome</keyword>
<organism evidence="5 6">
    <name type="scientific">Mesotoga infera</name>
    <dbReference type="NCBI Taxonomy" id="1236046"/>
    <lineage>
        <taxon>Bacteria</taxon>
        <taxon>Thermotogati</taxon>
        <taxon>Thermotogota</taxon>
        <taxon>Thermotogae</taxon>
        <taxon>Kosmotogales</taxon>
        <taxon>Kosmotogaceae</taxon>
        <taxon>Mesotoga</taxon>
    </lineage>
</organism>
<evidence type="ECO:0000256" key="3">
    <source>
        <dbReference type="ARBA" id="ARBA00022777"/>
    </source>
</evidence>
<comment type="similarity">
    <text evidence="1">Belongs to the FGGY kinase family.</text>
</comment>
<proteinExistence type="inferred from homology"/>
<dbReference type="KEGG" id="minf:MESINF_1557"/>
<sequence>MNLKWILDTIEESIPIGKIRVIGGGARSESWKRILSNILGKVLVVPRNVEEATSMGAAIIAGVGSGLFDFSAARDFVVDVEQIEPLGNEHKQYLRLYDLFKETYFSLRETFEKLAGIKRG</sequence>
<dbReference type="PANTHER" id="PTHR43095:SF5">
    <property type="entry name" value="XYLULOSE KINASE"/>
    <property type="match status" value="1"/>
</dbReference>
<evidence type="ECO:0000313" key="6">
    <source>
        <dbReference type="Proteomes" id="UP000250796"/>
    </source>
</evidence>
<dbReference type="InterPro" id="IPR043129">
    <property type="entry name" value="ATPase_NBD"/>
</dbReference>
<evidence type="ECO:0000313" key="5">
    <source>
        <dbReference type="EMBL" id="SSC13001.1"/>
    </source>
</evidence>
<dbReference type="InterPro" id="IPR018485">
    <property type="entry name" value="FGGY_C"/>
</dbReference>
<evidence type="ECO:0000256" key="1">
    <source>
        <dbReference type="ARBA" id="ARBA00009156"/>
    </source>
</evidence>